<organism evidence="8 9">
    <name type="scientific">Nautilia profundicola (strain ATCC BAA-1463 / DSM 18972 / AmH)</name>
    <dbReference type="NCBI Taxonomy" id="598659"/>
    <lineage>
        <taxon>Bacteria</taxon>
        <taxon>Pseudomonadati</taxon>
        <taxon>Campylobacterota</taxon>
        <taxon>Epsilonproteobacteria</taxon>
        <taxon>Nautiliales</taxon>
        <taxon>Nautiliaceae</taxon>
        <taxon>Nautilia</taxon>
    </lineage>
</organism>
<dbReference type="InterPro" id="IPR036721">
    <property type="entry name" value="RCK_C_sf"/>
</dbReference>
<dbReference type="RefSeq" id="WP_012663960.1">
    <property type="nucleotide sequence ID" value="NC_012115.1"/>
</dbReference>
<comment type="subcellular location">
    <subcellularLocation>
        <location evidence="1">Membrane</location>
        <topology evidence="1">Multi-pass membrane protein</topology>
    </subcellularLocation>
</comment>
<dbReference type="PANTHER" id="PTHR43833:SF9">
    <property type="entry name" value="POTASSIUM CHANNEL PROTEIN YUGO-RELATED"/>
    <property type="match status" value="1"/>
</dbReference>
<keyword evidence="3 6" id="KW-1133">Transmembrane helix</keyword>
<feature type="transmembrane region" description="Helical" evidence="6">
    <location>
        <begin position="249"/>
        <end position="273"/>
    </location>
</feature>
<evidence type="ECO:0000256" key="1">
    <source>
        <dbReference type="ARBA" id="ARBA00004141"/>
    </source>
</evidence>
<dbReference type="STRING" id="598659.NAMH_1090"/>
<evidence type="ECO:0000256" key="5">
    <source>
        <dbReference type="ARBA" id="ARBA00029579"/>
    </source>
</evidence>
<evidence type="ECO:0000259" key="7">
    <source>
        <dbReference type="PROSITE" id="PS51201"/>
    </source>
</evidence>
<dbReference type="AlphaFoldDB" id="B9LA31"/>
<evidence type="ECO:0000313" key="9">
    <source>
        <dbReference type="Proteomes" id="UP000000448"/>
    </source>
</evidence>
<feature type="transmembrane region" description="Helical" evidence="6">
    <location>
        <begin position="188"/>
        <end position="208"/>
    </location>
</feature>
<proteinExistence type="predicted"/>
<dbReference type="PROSITE" id="PS51201">
    <property type="entry name" value="RCK_N"/>
    <property type="match status" value="1"/>
</dbReference>
<dbReference type="HOGENOM" id="CLU_011722_1_7_7"/>
<dbReference type="Pfam" id="PF00520">
    <property type="entry name" value="Ion_trans"/>
    <property type="match status" value="1"/>
</dbReference>
<dbReference type="InterPro" id="IPR005821">
    <property type="entry name" value="Ion_trans_dom"/>
</dbReference>
<dbReference type="SUPFAM" id="SSF116726">
    <property type="entry name" value="TrkA C-terminal domain-like"/>
    <property type="match status" value="1"/>
</dbReference>
<keyword evidence="2 6" id="KW-0812">Transmembrane</keyword>
<evidence type="ECO:0000256" key="4">
    <source>
        <dbReference type="ARBA" id="ARBA00023136"/>
    </source>
</evidence>
<dbReference type="OrthoDB" id="9781411at2"/>
<dbReference type="GO" id="GO:0005216">
    <property type="term" value="F:monoatomic ion channel activity"/>
    <property type="evidence" value="ECO:0007669"/>
    <property type="project" value="InterPro"/>
</dbReference>
<evidence type="ECO:0000256" key="3">
    <source>
        <dbReference type="ARBA" id="ARBA00022989"/>
    </source>
</evidence>
<dbReference type="Gene3D" id="3.30.70.1450">
    <property type="entry name" value="Regulator of K+ conductance, C-terminal domain"/>
    <property type="match status" value="1"/>
</dbReference>
<keyword evidence="4 6" id="KW-0472">Membrane</keyword>
<feature type="domain" description="RCK N-terminal" evidence="7">
    <location>
        <begin position="292"/>
        <end position="409"/>
    </location>
</feature>
<dbReference type="PANTHER" id="PTHR43833">
    <property type="entry name" value="POTASSIUM CHANNEL PROTEIN 2-RELATED-RELATED"/>
    <property type="match status" value="1"/>
</dbReference>
<dbReference type="InterPro" id="IPR003148">
    <property type="entry name" value="RCK_N"/>
</dbReference>
<dbReference type="SUPFAM" id="SSF51735">
    <property type="entry name" value="NAD(P)-binding Rossmann-fold domains"/>
    <property type="match status" value="1"/>
</dbReference>
<sequence>MKIREVIIKALVAFAFYLDSNVKYKKIKGFFRRLMNDDDYTPKKIFDFFMLFLVITSVGILLYDIKHELNPWLEDFDFYIVTMIFAIEYIIRLWVYNDTHKIILEEYEESTFLEREFSLKNVIKKALLKKWEYIKSPFAIIDFLAILPGFRSLRILRIFVIFRLFKVLRYTKSINTFLEVLANKKFELTILLLAVGFVTFIGGAVIYVFEAHTNPKIDTIFDAIYWSLITISTVGYGDITPITEEGKVLTMFLIVVGIGFISFSTSIIASAFTEKLQELKADRVFRTIKHMEDVYLICGYSNEAEILAERFQKDNIDFVIVDMDEDRVEKASHKGYITLKGDITQKTFLQVLDFNKISKIFVLTNNDISNSFIVLSVKAYSKGAEIIALANDERNVSKIKKAGANYVVVPSTVTALLTAEYIGNPITFEVIDAILTEKRNAIIDEIIVIKDSILDGKLIGEIDFDRYKIILFGVLKRSESPLLNETLQIEKGHFYFNPPFDLKLEEGDILVVMGYSVSVNYFKYQIERSSI</sequence>
<feature type="transmembrane region" description="Helical" evidence="6">
    <location>
        <begin position="78"/>
        <end position="95"/>
    </location>
</feature>
<dbReference type="InterPro" id="IPR036291">
    <property type="entry name" value="NAD(P)-bd_dom_sf"/>
</dbReference>
<feature type="transmembrane region" description="Helical" evidence="6">
    <location>
        <begin position="45"/>
        <end position="63"/>
    </location>
</feature>
<dbReference type="Pfam" id="PF02254">
    <property type="entry name" value="TrkA_N"/>
    <property type="match status" value="1"/>
</dbReference>
<dbReference type="Gene3D" id="3.40.50.720">
    <property type="entry name" value="NAD(P)-binding Rossmann-like Domain"/>
    <property type="match status" value="1"/>
</dbReference>
<dbReference type="KEGG" id="nam:NAMH_1090"/>
<accession>B9LA31</accession>
<keyword evidence="9" id="KW-1185">Reference proteome</keyword>
<evidence type="ECO:0000313" key="8">
    <source>
        <dbReference type="EMBL" id="ACM92589.1"/>
    </source>
</evidence>
<dbReference type="EMBL" id="CP001279">
    <property type="protein sequence ID" value="ACM92589.1"/>
    <property type="molecule type" value="Genomic_DNA"/>
</dbReference>
<dbReference type="PRINTS" id="PR00169">
    <property type="entry name" value="KCHANNEL"/>
</dbReference>
<gene>
    <name evidence="8" type="ordered locus">NAMH_1090</name>
</gene>
<dbReference type="SUPFAM" id="SSF81324">
    <property type="entry name" value="Voltage-gated potassium channels"/>
    <property type="match status" value="1"/>
</dbReference>
<evidence type="ECO:0000256" key="2">
    <source>
        <dbReference type="ARBA" id="ARBA00022692"/>
    </source>
</evidence>
<reference evidence="8 9" key="1">
    <citation type="journal article" date="2009" name="PLoS Genet.">
        <title>Adaptations to submarine hydrothermal environments exemplified by the genome of Nautilia profundicola.</title>
        <authorList>
            <person name="Campbell B.J."/>
            <person name="Smith J.L."/>
            <person name="Hanson T.E."/>
            <person name="Klotz M.G."/>
            <person name="Stein L.Y."/>
            <person name="Lee C.K."/>
            <person name="Wu D."/>
            <person name="Robinson J.M."/>
            <person name="Khouri H.M."/>
            <person name="Eisen J.A."/>
            <person name="Cary S.C."/>
        </authorList>
    </citation>
    <scope>NUCLEOTIDE SEQUENCE [LARGE SCALE GENOMIC DNA]</scope>
    <source>
        <strain evidence="9">ATCC BAA-1463 / DSM 18972 / AmH</strain>
    </source>
</reference>
<dbReference type="Gene3D" id="1.10.287.70">
    <property type="match status" value="1"/>
</dbReference>
<name>B9LA31_NAUPA</name>
<dbReference type="eggNOG" id="COG1226">
    <property type="taxonomic scope" value="Bacteria"/>
</dbReference>
<protein>
    <recommendedName>
        <fullName evidence="5">BK channel</fullName>
    </recommendedName>
</protein>
<evidence type="ECO:0000256" key="6">
    <source>
        <dbReference type="SAM" id="Phobius"/>
    </source>
</evidence>
<dbReference type="Proteomes" id="UP000000448">
    <property type="component" value="Chromosome"/>
</dbReference>
<dbReference type="GO" id="GO:0016020">
    <property type="term" value="C:membrane"/>
    <property type="evidence" value="ECO:0007669"/>
    <property type="project" value="UniProtKB-SubCell"/>
</dbReference>
<dbReference type="InterPro" id="IPR050721">
    <property type="entry name" value="Trk_Ktr_HKT_K-transport"/>
</dbReference>
<feature type="transmembrane region" description="Helical" evidence="6">
    <location>
        <begin position="220"/>
        <end position="237"/>
    </location>
</feature>
<dbReference type="GO" id="GO:0006813">
    <property type="term" value="P:potassium ion transport"/>
    <property type="evidence" value="ECO:0007669"/>
    <property type="project" value="InterPro"/>
</dbReference>